<comment type="caution">
    <text evidence="2">The sequence shown here is derived from an EMBL/GenBank/DDBJ whole genome shotgun (WGS) entry which is preliminary data.</text>
</comment>
<organism evidence="2 3">
    <name type="scientific">Tothia fuscella</name>
    <dbReference type="NCBI Taxonomy" id="1048955"/>
    <lineage>
        <taxon>Eukaryota</taxon>
        <taxon>Fungi</taxon>
        <taxon>Dikarya</taxon>
        <taxon>Ascomycota</taxon>
        <taxon>Pezizomycotina</taxon>
        <taxon>Dothideomycetes</taxon>
        <taxon>Pleosporomycetidae</taxon>
        <taxon>Venturiales</taxon>
        <taxon>Cylindrosympodiaceae</taxon>
        <taxon>Tothia</taxon>
    </lineage>
</organism>
<dbReference type="Proteomes" id="UP000800235">
    <property type="component" value="Unassembled WGS sequence"/>
</dbReference>
<evidence type="ECO:0000313" key="3">
    <source>
        <dbReference type="Proteomes" id="UP000800235"/>
    </source>
</evidence>
<reference evidence="2" key="1">
    <citation type="journal article" date="2020" name="Stud. Mycol.">
        <title>101 Dothideomycetes genomes: a test case for predicting lifestyles and emergence of pathogens.</title>
        <authorList>
            <person name="Haridas S."/>
            <person name="Albert R."/>
            <person name="Binder M."/>
            <person name="Bloem J."/>
            <person name="Labutti K."/>
            <person name="Salamov A."/>
            <person name="Andreopoulos B."/>
            <person name="Baker S."/>
            <person name="Barry K."/>
            <person name="Bills G."/>
            <person name="Bluhm B."/>
            <person name="Cannon C."/>
            <person name="Castanera R."/>
            <person name="Culley D."/>
            <person name="Daum C."/>
            <person name="Ezra D."/>
            <person name="Gonzalez J."/>
            <person name="Henrissat B."/>
            <person name="Kuo A."/>
            <person name="Liang C."/>
            <person name="Lipzen A."/>
            <person name="Lutzoni F."/>
            <person name="Magnuson J."/>
            <person name="Mondo S."/>
            <person name="Nolan M."/>
            <person name="Ohm R."/>
            <person name="Pangilinan J."/>
            <person name="Park H.-J."/>
            <person name="Ramirez L."/>
            <person name="Alfaro M."/>
            <person name="Sun H."/>
            <person name="Tritt A."/>
            <person name="Yoshinaga Y."/>
            <person name="Zwiers L.-H."/>
            <person name="Turgeon B."/>
            <person name="Goodwin S."/>
            <person name="Spatafora J."/>
            <person name="Crous P."/>
            <person name="Grigoriev I."/>
        </authorList>
    </citation>
    <scope>NUCLEOTIDE SEQUENCE</scope>
    <source>
        <strain evidence="2">CBS 130266</strain>
    </source>
</reference>
<evidence type="ECO:0008006" key="4">
    <source>
        <dbReference type="Google" id="ProtNLM"/>
    </source>
</evidence>
<gene>
    <name evidence="2" type="ORF">EJ08DRAFT_665545</name>
</gene>
<dbReference type="PANTHER" id="PTHR33112:SF16">
    <property type="entry name" value="HETEROKARYON INCOMPATIBILITY DOMAIN-CONTAINING PROTEIN"/>
    <property type="match status" value="1"/>
</dbReference>
<sequence length="501" mass="57216">MLDSWSLNLLALDALGATVLYRHGEQRKEFDDLSLELFALPGDPKPVASLVVLSWPVTSTSSDETFEKAKSWISHCTRKHQRCGGGIGDAMPSRVIDVSSAVNPDPDTVRLCENVSGRHPYICLSHCWGESSIRKSYITTKASIEEKKRSISIQQLPRTLQDTVTIVSNKSRNDYPLIGRGWVYQERLLSPRLLHYTKDEIFWECFETESCLCKVNNKDYEFLKEPLFTPVKVHSWNALYENSAQLKDAMKTWHRVVNGFSYLDLTFQSDKRPALSGLTKLMSIRWKDEFLAGLRRQTLLEDLCWLVIHPKEKLAHYRAPSWSWAAVKGFVRYPDFIYSAGSRTQYAMVVEAKCQIKGTNPFGEVESGHIVLSCQLLRAQLELQNIAVDLSDGEIQQSNMSKWFLYTTNSQGGRVRIWNFIKSVIHIDYCILRHGYPSKVFCLPVLAGESREFWMILAELDDRTFRRIGCFPESPSLRTALIRDEAASFVNGGRVVNIKII</sequence>
<dbReference type="AlphaFoldDB" id="A0A9P4TTU3"/>
<name>A0A9P4TTU3_9PEZI</name>
<evidence type="ECO:0000256" key="1">
    <source>
        <dbReference type="SAM" id="SignalP"/>
    </source>
</evidence>
<protein>
    <recommendedName>
        <fullName evidence="4">Heterokaryon incompatibility domain-containing protein</fullName>
    </recommendedName>
</protein>
<evidence type="ECO:0000313" key="2">
    <source>
        <dbReference type="EMBL" id="KAF2420557.1"/>
    </source>
</evidence>
<keyword evidence="1" id="KW-0732">Signal</keyword>
<dbReference type="OrthoDB" id="3672604at2759"/>
<dbReference type="EMBL" id="MU007108">
    <property type="protein sequence ID" value="KAF2420557.1"/>
    <property type="molecule type" value="Genomic_DNA"/>
</dbReference>
<proteinExistence type="predicted"/>
<dbReference type="PANTHER" id="PTHR33112">
    <property type="entry name" value="DOMAIN PROTEIN, PUTATIVE-RELATED"/>
    <property type="match status" value="1"/>
</dbReference>
<feature type="chain" id="PRO_5040122794" description="Heterokaryon incompatibility domain-containing protein" evidence="1">
    <location>
        <begin position="17"/>
        <end position="501"/>
    </location>
</feature>
<feature type="signal peptide" evidence="1">
    <location>
        <begin position="1"/>
        <end position="16"/>
    </location>
</feature>
<keyword evidence="3" id="KW-1185">Reference proteome</keyword>
<accession>A0A9P4TTU3</accession>